<proteinExistence type="predicted"/>
<dbReference type="PATRIC" id="fig|394.7.peg.1026"/>
<sequence length="105" mass="11749">MNSWSYFSPMPIRGLLTEDNPIPISFSPTAKMASAWSGSAELLGAPSYLCCSTDDVAMRTNLDFAPFYRSSIGFDRIFDLLENASLNADNWPPHNIVKPHFLFSR</sequence>
<name>C3KPN0_SINFN</name>
<protein>
    <submittedName>
        <fullName evidence="1">Small heat shock protein</fullName>
    </submittedName>
</protein>
<reference evidence="1 2" key="2">
    <citation type="journal article" date="2009" name="Appl. Environ. Microbiol.">
        <title>Rhizobium sp. strain NGR234 possesses a remarkable number of secretion systems.</title>
        <authorList>
            <person name="Schmeisser C."/>
            <person name="Liesegang H."/>
            <person name="Krysciak D."/>
            <person name="Bakkou N."/>
            <person name="Le Quere A."/>
            <person name="Wollherr A."/>
            <person name="Heinemeyer I."/>
            <person name="Morgenstern B."/>
            <person name="Pommerening-Roeser A."/>
            <person name="Flores M."/>
            <person name="Palacios R."/>
            <person name="Brenner S."/>
            <person name="Gottschalk G."/>
            <person name="Schmitz R.A."/>
            <person name="Broughton W.J."/>
            <person name="Perret X."/>
            <person name="Strittmatter A.W."/>
            <person name="Streit W.R."/>
        </authorList>
    </citation>
    <scope>NUCLEOTIDE SEQUENCE [LARGE SCALE GENOMIC DNA]</scope>
    <source>
        <strain evidence="2">NBRC 101917 / NGR234</strain>
    </source>
</reference>
<keyword evidence="1" id="KW-0614">Plasmid</keyword>
<evidence type="ECO:0000313" key="1">
    <source>
        <dbReference type="EMBL" id="ACP22038.1"/>
    </source>
</evidence>
<keyword evidence="1" id="KW-0346">Stress response</keyword>
<organism evidence="1 2">
    <name type="scientific">Sinorhizobium fredii (strain NBRC 101917 / NGR234)</name>
    <dbReference type="NCBI Taxonomy" id="394"/>
    <lineage>
        <taxon>Bacteria</taxon>
        <taxon>Pseudomonadati</taxon>
        <taxon>Pseudomonadota</taxon>
        <taxon>Alphaproteobacteria</taxon>
        <taxon>Hyphomicrobiales</taxon>
        <taxon>Rhizobiaceae</taxon>
        <taxon>Sinorhizobium/Ensifer group</taxon>
        <taxon>Sinorhizobium</taxon>
    </lineage>
</organism>
<evidence type="ECO:0000313" key="2">
    <source>
        <dbReference type="Proteomes" id="UP000001054"/>
    </source>
</evidence>
<keyword evidence="2" id="KW-1185">Reference proteome</keyword>
<dbReference type="AlphaFoldDB" id="C3KPN0"/>
<gene>
    <name evidence="1" type="ordered locus">NGR_b05800</name>
</gene>
<geneLocation type="plasmid" evidence="2">
    <name>sym pNGR234b</name>
</geneLocation>
<reference evidence="2" key="1">
    <citation type="journal article" date="2004" name="J. Bacteriol.">
        <title>An evolutionary hot spot: the pNGR234b replicon of Rhizobium sp. strain NGR234.</title>
        <authorList>
            <person name="Streit W.R."/>
            <person name="Schmitz R.A."/>
            <person name="Perret X."/>
            <person name="Staehelin C."/>
            <person name="Deakin W.J."/>
            <person name="Raasch C."/>
            <person name="Liesegang H."/>
            <person name="Broughton W.J."/>
        </authorList>
    </citation>
    <scope>NUCLEOTIDE SEQUENCE [LARGE SCALE GENOMIC DNA]</scope>
    <source>
        <strain evidence="2">NBRC 101917 / NGR234</strain>
    </source>
</reference>
<dbReference type="Proteomes" id="UP000001054">
    <property type="component" value="Plasmid pNGR234b"/>
</dbReference>
<dbReference type="EMBL" id="CP000874">
    <property type="protein sequence ID" value="ACP22038.1"/>
    <property type="molecule type" value="Genomic_DNA"/>
</dbReference>
<dbReference type="KEGG" id="rhi:NGR_b05800"/>
<accession>C3KPN0</accession>
<dbReference type="HOGENOM" id="CLU_2234403_0_0_5"/>